<reference evidence="4 5" key="1">
    <citation type="submission" date="2022-07" db="EMBL/GenBank/DDBJ databases">
        <title>Fecal culturing of patients with breast cancer.</title>
        <authorList>
            <person name="Teng N.M.Y."/>
            <person name="Kiu R."/>
            <person name="Evans R."/>
            <person name="Baker D.J."/>
            <person name="Zenner C."/>
            <person name="Robinson S.D."/>
            <person name="Hall L.J."/>
        </authorList>
    </citation>
    <scope>NUCLEOTIDE SEQUENCE [LARGE SCALE GENOMIC DNA]</scope>
    <source>
        <strain evidence="4 5">LH1063</strain>
    </source>
</reference>
<proteinExistence type="inferred from homology"/>
<dbReference type="Proteomes" id="UP001205603">
    <property type="component" value="Unassembled WGS sequence"/>
</dbReference>
<dbReference type="Pfam" id="PF01924">
    <property type="entry name" value="HypD"/>
    <property type="match status" value="1"/>
</dbReference>
<dbReference type="NCBIfam" id="TIGR00075">
    <property type="entry name" value="hypD"/>
    <property type="match status" value="1"/>
</dbReference>
<organism evidence="4 5">
    <name type="scientific">Coprobacter tertius</name>
    <dbReference type="NCBI Taxonomy" id="2944915"/>
    <lineage>
        <taxon>Bacteria</taxon>
        <taxon>Pseudomonadati</taxon>
        <taxon>Bacteroidota</taxon>
        <taxon>Bacteroidia</taxon>
        <taxon>Bacteroidales</taxon>
        <taxon>Barnesiellaceae</taxon>
        <taxon>Coprobacter</taxon>
    </lineage>
</organism>
<dbReference type="InterPro" id="IPR042243">
    <property type="entry name" value="HypD_1"/>
</dbReference>
<name>A0ABT1MIC2_9BACT</name>
<dbReference type="InterPro" id="IPR002780">
    <property type="entry name" value="Hyd_form_HypD"/>
</dbReference>
<keyword evidence="3" id="KW-0408">Iron</keyword>
<dbReference type="PIRSF" id="PIRSF005622">
    <property type="entry name" value="Hydrgn_mat_hypD"/>
    <property type="match status" value="1"/>
</dbReference>
<dbReference type="EMBL" id="JANDHW010000007">
    <property type="protein sequence ID" value="MCP9612119.1"/>
    <property type="molecule type" value="Genomic_DNA"/>
</dbReference>
<dbReference type="Gene3D" id="6.10.20.100">
    <property type="match status" value="1"/>
</dbReference>
<dbReference type="InterPro" id="IPR042244">
    <property type="entry name" value="HypD_2_sf"/>
</dbReference>
<dbReference type="RefSeq" id="WP_255027368.1">
    <property type="nucleotide sequence ID" value="NZ_JANDHW010000007.1"/>
</dbReference>
<gene>
    <name evidence="4" type="primary">hypD</name>
    <name evidence="4" type="ORF">NMU02_08455</name>
</gene>
<accession>A0ABT1MIC2</accession>
<comment type="caution">
    <text evidence="4">The sequence shown here is derived from an EMBL/GenBank/DDBJ whole genome shotgun (WGS) entry which is preliminary data.</text>
</comment>
<evidence type="ECO:0000256" key="2">
    <source>
        <dbReference type="ARBA" id="ARBA00022723"/>
    </source>
</evidence>
<protein>
    <submittedName>
        <fullName evidence="4">Hydrogenase formation protein HypD</fullName>
    </submittedName>
</protein>
<evidence type="ECO:0000256" key="1">
    <source>
        <dbReference type="ARBA" id="ARBA00007888"/>
    </source>
</evidence>
<sequence length="362" mass="40483">MNFDKNFRDPQLAQDISDAIKRITKHPWQIMEICGGQTHSLAKYRIEELLPKEITLVHGPGCPVCVTPIPIIDCALDIARRKNTIMVSFGDMLRVPGSKDDLLTVKAEGADIRIAYSPLDTLKTARENPEKEVVFFAIGFETTAPLHALTIAEAEKTKLKNFSIISSLFTVPPAIRSILHDKDCLINGILAAGHVCTITGLKEYHKLAKEEKIPITVTGFEPIDLLYGIYTCIQQLETNTFEVHNAYKRAVSESGNISAQNLIQHYFQSTDAEWRGLGTLPKSGLRLRSEYEQYDAIKRFHLKPKQSILELLCVSGEIMRGKIQPTSCRHFGHRCTPEHPLGAAMVSSEGTCAAFYRYKSNI</sequence>
<keyword evidence="5" id="KW-1185">Reference proteome</keyword>
<dbReference type="PANTHER" id="PTHR30149">
    <property type="entry name" value="HYDROGENASE PROTEIN ASSEMBLY PROTEIN HYPD"/>
    <property type="match status" value="1"/>
</dbReference>
<dbReference type="Gene3D" id="3.40.50.11740">
    <property type="entry name" value="HypD, alpha/beta domain 2"/>
    <property type="match status" value="2"/>
</dbReference>
<evidence type="ECO:0000313" key="4">
    <source>
        <dbReference type="EMBL" id="MCP9612119.1"/>
    </source>
</evidence>
<comment type="similarity">
    <text evidence="1">Belongs to the HypD family.</text>
</comment>
<evidence type="ECO:0000313" key="5">
    <source>
        <dbReference type="Proteomes" id="UP001205603"/>
    </source>
</evidence>
<dbReference type="PANTHER" id="PTHR30149:SF0">
    <property type="entry name" value="HYDROGENASE MATURATION FACTOR HYPD"/>
    <property type="match status" value="1"/>
</dbReference>
<evidence type="ECO:0000256" key="3">
    <source>
        <dbReference type="ARBA" id="ARBA00023004"/>
    </source>
</evidence>
<keyword evidence="2" id="KW-0479">Metal-binding</keyword>